<dbReference type="PANTHER" id="PTHR35630">
    <property type="entry name" value="LEGUMINOSIN GROUP486 SECRETED PEPTIDE"/>
    <property type="match status" value="1"/>
</dbReference>
<reference evidence="1" key="1">
    <citation type="journal article" date="2023" name="Science">
        <title>Elucidation of the pathway for biosynthesis of saponin adjuvants from the soapbark tree.</title>
        <authorList>
            <person name="Reed J."/>
            <person name="Orme A."/>
            <person name="El-Demerdash A."/>
            <person name="Owen C."/>
            <person name="Martin L.B.B."/>
            <person name="Misra R.C."/>
            <person name="Kikuchi S."/>
            <person name="Rejzek M."/>
            <person name="Martin A.C."/>
            <person name="Harkess A."/>
            <person name="Leebens-Mack J."/>
            <person name="Louveau T."/>
            <person name="Stephenson M.J."/>
            <person name="Osbourn A."/>
        </authorList>
    </citation>
    <scope>NUCLEOTIDE SEQUENCE</scope>
    <source>
        <strain evidence="1">S10</strain>
    </source>
</reference>
<dbReference type="Proteomes" id="UP001163823">
    <property type="component" value="Chromosome 2"/>
</dbReference>
<dbReference type="AlphaFoldDB" id="A0AAD7QDZ3"/>
<accession>A0AAD7QDZ3</accession>
<keyword evidence="2" id="KW-1185">Reference proteome</keyword>
<protein>
    <submittedName>
        <fullName evidence="1">Leguminosin secreted peptide</fullName>
    </submittedName>
</protein>
<organism evidence="1 2">
    <name type="scientific">Quillaja saponaria</name>
    <name type="common">Soap bark tree</name>
    <dbReference type="NCBI Taxonomy" id="32244"/>
    <lineage>
        <taxon>Eukaryota</taxon>
        <taxon>Viridiplantae</taxon>
        <taxon>Streptophyta</taxon>
        <taxon>Embryophyta</taxon>
        <taxon>Tracheophyta</taxon>
        <taxon>Spermatophyta</taxon>
        <taxon>Magnoliopsida</taxon>
        <taxon>eudicotyledons</taxon>
        <taxon>Gunneridae</taxon>
        <taxon>Pentapetalae</taxon>
        <taxon>rosids</taxon>
        <taxon>fabids</taxon>
        <taxon>Fabales</taxon>
        <taxon>Quillajaceae</taxon>
        <taxon>Quillaja</taxon>
    </lineage>
</organism>
<comment type="caution">
    <text evidence="1">The sequence shown here is derived from an EMBL/GenBank/DDBJ whole genome shotgun (WGS) entry which is preliminary data.</text>
</comment>
<dbReference type="PANTHER" id="PTHR35630:SF1">
    <property type="entry name" value="LEGUMINOSIN GROUP486 SECRETED PEPTIDE"/>
    <property type="match status" value="1"/>
</dbReference>
<evidence type="ECO:0000313" key="1">
    <source>
        <dbReference type="EMBL" id="KAJ7979698.1"/>
    </source>
</evidence>
<evidence type="ECO:0000313" key="2">
    <source>
        <dbReference type="Proteomes" id="UP001163823"/>
    </source>
</evidence>
<proteinExistence type="predicted"/>
<name>A0AAD7QDZ3_QUISA</name>
<dbReference type="EMBL" id="JARAOO010000002">
    <property type="protein sequence ID" value="KAJ7979698.1"/>
    <property type="molecule type" value="Genomic_DNA"/>
</dbReference>
<dbReference type="KEGG" id="qsa:O6P43_003066"/>
<gene>
    <name evidence="1" type="ORF">O6P43_003066</name>
</gene>
<sequence length="118" mass="13146">MTTLSSCYSPTNSTSGAIAKFKSNDFVQSSVSMHSYLSDVVKVPVIIECQVSEMYFELWQGEDYDFNVDAEQVETCRASCNGYAAGFRAYDPDVDKGHDPIYWKVETLGLSLSLDNKT</sequence>